<dbReference type="Gene3D" id="2.30.40.10">
    <property type="entry name" value="Urease, subunit C, domain 1"/>
    <property type="match status" value="1"/>
</dbReference>
<accession>A0A7Z0EE03</accession>
<dbReference type="CDD" id="cd01300">
    <property type="entry name" value="YtcJ_like"/>
    <property type="match status" value="1"/>
</dbReference>
<dbReference type="InterPro" id="IPR011059">
    <property type="entry name" value="Metal-dep_hydrolase_composite"/>
</dbReference>
<keyword evidence="3" id="KW-1185">Reference proteome</keyword>
<gene>
    <name evidence="2" type="ORF">HNR05_001720</name>
</gene>
<dbReference type="InterPro" id="IPR032466">
    <property type="entry name" value="Metal_Hydrolase"/>
</dbReference>
<evidence type="ECO:0000259" key="1">
    <source>
        <dbReference type="Pfam" id="PF07969"/>
    </source>
</evidence>
<reference evidence="2 3" key="1">
    <citation type="submission" date="2020-07" db="EMBL/GenBank/DDBJ databases">
        <title>Sequencing the genomes of 1000 actinobacteria strains.</title>
        <authorList>
            <person name="Klenk H.-P."/>
        </authorList>
    </citation>
    <scope>NUCLEOTIDE SEQUENCE [LARGE SCALE GENOMIC DNA]</scope>
    <source>
        <strain evidence="2 3">LI1</strain>
    </source>
</reference>
<name>A0A7Z0EE03_9MICO</name>
<dbReference type="InterPro" id="IPR013108">
    <property type="entry name" value="Amidohydro_3"/>
</dbReference>
<feature type="domain" description="Amidohydrolase 3" evidence="1">
    <location>
        <begin position="61"/>
        <end position="535"/>
    </location>
</feature>
<proteinExistence type="predicted"/>
<evidence type="ECO:0000313" key="3">
    <source>
        <dbReference type="Proteomes" id="UP000537260"/>
    </source>
</evidence>
<dbReference type="Proteomes" id="UP000537260">
    <property type="component" value="Unassembled WGS sequence"/>
</dbReference>
<dbReference type="SUPFAM" id="SSF51556">
    <property type="entry name" value="Metallo-dependent hydrolases"/>
    <property type="match status" value="1"/>
</dbReference>
<dbReference type="GO" id="GO:0016810">
    <property type="term" value="F:hydrolase activity, acting on carbon-nitrogen (but not peptide) bonds"/>
    <property type="evidence" value="ECO:0007669"/>
    <property type="project" value="InterPro"/>
</dbReference>
<dbReference type="Gene3D" id="3.20.20.140">
    <property type="entry name" value="Metal-dependent hydrolases"/>
    <property type="match status" value="1"/>
</dbReference>
<evidence type="ECO:0000313" key="2">
    <source>
        <dbReference type="EMBL" id="NYJ19929.1"/>
    </source>
</evidence>
<protein>
    <recommendedName>
        <fullName evidence="1">Amidohydrolase 3 domain-containing protein</fullName>
    </recommendedName>
</protein>
<dbReference type="PANTHER" id="PTHR22642">
    <property type="entry name" value="IMIDAZOLONEPROPIONASE"/>
    <property type="match status" value="1"/>
</dbReference>
<dbReference type="EMBL" id="JACCFM010000001">
    <property type="protein sequence ID" value="NYJ19929.1"/>
    <property type="molecule type" value="Genomic_DNA"/>
</dbReference>
<dbReference type="InterPro" id="IPR033932">
    <property type="entry name" value="YtcJ-like"/>
</dbReference>
<dbReference type="RefSeq" id="WP_179578613.1">
    <property type="nucleotide sequence ID" value="NZ_JACCFM010000001.1"/>
</dbReference>
<dbReference type="Gene3D" id="3.10.310.70">
    <property type="match status" value="1"/>
</dbReference>
<dbReference type="PANTHER" id="PTHR22642:SF2">
    <property type="entry name" value="PROTEIN LONG AFTER FAR-RED 3"/>
    <property type="match status" value="1"/>
</dbReference>
<dbReference type="SUPFAM" id="SSF51338">
    <property type="entry name" value="Composite domain of metallo-dependent hydrolases"/>
    <property type="match status" value="1"/>
</dbReference>
<dbReference type="Pfam" id="PF07969">
    <property type="entry name" value="Amidohydro_3"/>
    <property type="match status" value="1"/>
</dbReference>
<sequence>MTNTTPLDQIVHATQIHTMTVGEAAGTETPITSIGVRDGRIAAVGTRTDAVGWPTRHTLELGDVTLTPGLTDAHIHPIMGAVLGSGIDLSTATTLDEARALLAAGVVDAGRDDWVLGWGLNLNLFGTDPIRKEVFDTVTRGLPMFLRLFDGHSALANQRALEIAGITGIRSFDQGARIDCDATGAPTGMLFEFDAMDLVQRHLPEESSDVIAGRFVEILSGMSAVGLTGGHAMDFLGSPLDLLHAVEAESDLPLRLRFSPWCNPGATEDDLAELLRLQGMAGRRWLVEGVKLFIDGTIDNGTAWLAAPDTLGQSLASFWPDPASYRFALTWLDSHGIPTATHSIGDAGLDYVLESMAGLSGSVRHRIEHIETAPRSLVTRLAALGVAASMQPTHCTHFTRADGTDNWSRRLGAKRSARGWPTRDIRDSGATLAIGSDWPIAPFDPRAIMADAQLRRKAGHPRESSSQPEQALTARMALEGYTSHAAAAVSNSARAGTIALGRNADFTVFGTDPLALAPDDLATVPIVATVISGTVQHRGAGYRGEI</sequence>
<dbReference type="AlphaFoldDB" id="A0A7Z0EE03"/>
<organism evidence="2 3">
    <name type="scientific">Glaciibacter psychrotolerans</name>
    <dbReference type="NCBI Taxonomy" id="670054"/>
    <lineage>
        <taxon>Bacteria</taxon>
        <taxon>Bacillati</taxon>
        <taxon>Actinomycetota</taxon>
        <taxon>Actinomycetes</taxon>
        <taxon>Micrococcales</taxon>
        <taxon>Microbacteriaceae</taxon>
        <taxon>Glaciibacter</taxon>
    </lineage>
</organism>
<comment type="caution">
    <text evidence="2">The sequence shown here is derived from an EMBL/GenBank/DDBJ whole genome shotgun (WGS) entry which is preliminary data.</text>
</comment>